<evidence type="ECO:0000313" key="2">
    <source>
        <dbReference type="Proteomes" id="UP000199492"/>
    </source>
</evidence>
<dbReference type="OrthoDB" id="1151160at2"/>
<name>A0A1G7VYC8_9FLAO</name>
<reference evidence="2" key="1">
    <citation type="submission" date="2016-10" db="EMBL/GenBank/DDBJ databases">
        <authorList>
            <person name="Varghese N."/>
            <person name="Submissions S."/>
        </authorList>
    </citation>
    <scope>NUCLEOTIDE SEQUENCE [LARGE SCALE GENOMIC DNA]</scope>
    <source>
        <strain evidence="2">DSM 15363</strain>
    </source>
</reference>
<organism evidence="1 2">
    <name type="scientific">Winogradskyella thalassocola</name>
    <dbReference type="NCBI Taxonomy" id="262004"/>
    <lineage>
        <taxon>Bacteria</taxon>
        <taxon>Pseudomonadati</taxon>
        <taxon>Bacteroidota</taxon>
        <taxon>Flavobacteriia</taxon>
        <taxon>Flavobacteriales</taxon>
        <taxon>Flavobacteriaceae</taxon>
        <taxon>Winogradskyella</taxon>
    </lineage>
</organism>
<dbReference type="AlphaFoldDB" id="A0A1G7VYC8"/>
<keyword evidence="2" id="KW-1185">Reference proteome</keyword>
<proteinExistence type="predicted"/>
<accession>A0A1G7VYC8</accession>
<protein>
    <recommendedName>
        <fullName evidence="3">DUF4410 domain-containing protein</fullName>
    </recommendedName>
</protein>
<dbReference type="STRING" id="262004.SAMN04489796_101191"/>
<gene>
    <name evidence="1" type="ORF">SAMN04489796_101191</name>
</gene>
<evidence type="ECO:0000313" key="1">
    <source>
        <dbReference type="EMBL" id="SDG64713.1"/>
    </source>
</evidence>
<dbReference type="Proteomes" id="UP000199492">
    <property type="component" value="Unassembled WGS sequence"/>
</dbReference>
<sequence length="201" mass="23549">MKNKLSLVFIFLFSTLIYAQKLKIKEGSFKSLKDIKEYSLIFDYSNLEIPKFDSEEDFLKDKMDKREEKEAGSGEEFKKSWFEDRENRYEPKFIESFNKRFEDNTVNVNKRENSKYTMVVKTTLMYAGYNVGVWRQNAKIEATITIFESDNADKILFSGDYTKIEGNGAMGYDFNSGYRISEAYAKLAKEFAKNLKKKGLK</sequence>
<dbReference type="RefSeq" id="WP_092465714.1">
    <property type="nucleotide sequence ID" value="NZ_FNCZ01000001.1"/>
</dbReference>
<dbReference type="EMBL" id="FNCZ01000001">
    <property type="protein sequence ID" value="SDG64713.1"/>
    <property type="molecule type" value="Genomic_DNA"/>
</dbReference>
<evidence type="ECO:0008006" key="3">
    <source>
        <dbReference type="Google" id="ProtNLM"/>
    </source>
</evidence>